<evidence type="ECO:0000313" key="11">
    <source>
        <dbReference type="Proteomes" id="UP000617531"/>
    </source>
</evidence>
<dbReference type="GO" id="GO:0006865">
    <property type="term" value="P:amino acid transport"/>
    <property type="evidence" value="ECO:0007669"/>
    <property type="project" value="TreeGrafter"/>
</dbReference>
<dbReference type="Proteomes" id="UP000617531">
    <property type="component" value="Unassembled WGS sequence"/>
</dbReference>
<dbReference type="Gene3D" id="1.10.3720.10">
    <property type="entry name" value="MetI-like"/>
    <property type="match status" value="1"/>
</dbReference>
<evidence type="ECO:0000256" key="7">
    <source>
        <dbReference type="RuleBase" id="RU363032"/>
    </source>
</evidence>
<feature type="transmembrane region" description="Helical" evidence="7">
    <location>
        <begin position="140"/>
        <end position="159"/>
    </location>
</feature>
<dbReference type="GO" id="GO:0022857">
    <property type="term" value="F:transmembrane transporter activity"/>
    <property type="evidence" value="ECO:0007669"/>
    <property type="project" value="InterPro"/>
</dbReference>
<feature type="transmembrane region" description="Helical" evidence="7">
    <location>
        <begin position="114"/>
        <end position="134"/>
    </location>
</feature>
<gene>
    <name evidence="10" type="ORF">GCM10011600_10190</name>
</gene>
<dbReference type="PANTHER" id="PTHR30614:SF21">
    <property type="entry name" value="AMINO ACID ABC TRANSPORTER PERMEASE"/>
    <property type="match status" value="1"/>
</dbReference>
<evidence type="ECO:0000256" key="2">
    <source>
        <dbReference type="ARBA" id="ARBA00022448"/>
    </source>
</evidence>
<dbReference type="InterPro" id="IPR010065">
    <property type="entry name" value="AA_ABC_transptr_permease_3TM"/>
</dbReference>
<sequence length="308" mass="33035">MTSVLYDAPGPKAKRIARIVSVIAVLLIAGVLVAVIVALAVPRTTASGQVVPGLFDPSRWDVFNDLVVWRAFGNGVLNTLRMAGIAAVLAIAIGVLFSFARTASLAVIRIPSTVILEFFRGMPVLLMMLFILLVFSTGSYWAGISALALYNGAIIGEILRAGVAALPRGQGEAGLSIGLSPLSTRFRIEFPQAARNMLPIIIAQLVVLLKDTALAYILAYSELLYVATKTLPNFFGNRYLYSFFFVALLIYLGMNLLLSFIARLVAKRTGPGGRIVRPRIPRRGVHPEGDIAMSRVPDAGMGAAPPLL</sequence>
<evidence type="ECO:0000256" key="4">
    <source>
        <dbReference type="ARBA" id="ARBA00022692"/>
    </source>
</evidence>
<accession>A0A8J3LZ12</accession>
<feature type="domain" description="ABC transmembrane type-1" evidence="9">
    <location>
        <begin position="76"/>
        <end position="262"/>
    </location>
</feature>
<name>A0A8J3LZ12_9MICO</name>
<comment type="similarity">
    <text evidence="7">Belongs to the binding-protein-dependent transport system permease family.</text>
</comment>
<evidence type="ECO:0000256" key="3">
    <source>
        <dbReference type="ARBA" id="ARBA00022475"/>
    </source>
</evidence>
<keyword evidence="6 7" id="KW-0472">Membrane</keyword>
<dbReference type="EMBL" id="BNAI01000001">
    <property type="protein sequence ID" value="GHF10994.1"/>
    <property type="molecule type" value="Genomic_DNA"/>
</dbReference>
<comment type="caution">
    <text evidence="10">The sequence shown here is derived from an EMBL/GenBank/DDBJ whole genome shotgun (WGS) entry which is preliminary data.</text>
</comment>
<keyword evidence="3" id="KW-1003">Cell membrane</keyword>
<organism evidence="10 11">
    <name type="scientific">Pseudolysinimonas yzui</name>
    <dbReference type="NCBI Taxonomy" id="2708254"/>
    <lineage>
        <taxon>Bacteria</taxon>
        <taxon>Bacillati</taxon>
        <taxon>Actinomycetota</taxon>
        <taxon>Actinomycetes</taxon>
        <taxon>Micrococcales</taxon>
        <taxon>Microbacteriaceae</taxon>
        <taxon>Pseudolysinimonas</taxon>
    </lineage>
</organism>
<feature type="transmembrane region" description="Helical" evidence="7">
    <location>
        <begin position="239"/>
        <end position="265"/>
    </location>
</feature>
<comment type="subcellular location">
    <subcellularLocation>
        <location evidence="1 7">Cell membrane</location>
        <topology evidence="1 7">Multi-pass membrane protein</topology>
    </subcellularLocation>
</comment>
<evidence type="ECO:0000256" key="6">
    <source>
        <dbReference type="ARBA" id="ARBA00023136"/>
    </source>
</evidence>
<keyword evidence="2 7" id="KW-0813">Transport</keyword>
<feature type="transmembrane region" description="Helical" evidence="7">
    <location>
        <begin position="20"/>
        <end position="41"/>
    </location>
</feature>
<evidence type="ECO:0000256" key="8">
    <source>
        <dbReference type="SAM" id="MobiDB-lite"/>
    </source>
</evidence>
<dbReference type="InterPro" id="IPR035906">
    <property type="entry name" value="MetI-like_sf"/>
</dbReference>
<reference evidence="10" key="2">
    <citation type="submission" date="2020-09" db="EMBL/GenBank/DDBJ databases">
        <authorList>
            <person name="Sun Q."/>
            <person name="Zhou Y."/>
        </authorList>
    </citation>
    <scope>NUCLEOTIDE SEQUENCE</scope>
    <source>
        <strain evidence="10">CGMCC 1.16548</strain>
    </source>
</reference>
<keyword evidence="5 7" id="KW-1133">Transmembrane helix</keyword>
<keyword evidence="11" id="KW-1185">Reference proteome</keyword>
<feature type="transmembrane region" description="Helical" evidence="7">
    <location>
        <begin position="197"/>
        <end position="219"/>
    </location>
</feature>
<evidence type="ECO:0000313" key="10">
    <source>
        <dbReference type="EMBL" id="GHF10994.1"/>
    </source>
</evidence>
<evidence type="ECO:0000256" key="5">
    <source>
        <dbReference type="ARBA" id="ARBA00022989"/>
    </source>
</evidence>
<dbReference type="AlphaFoldDB" id="A0A8J3LZ12"/>
<evidence type="ECO:0000256" key="1">
    <source>
        <dbReference type="ARBA" id="ARBA00004651"/>
    </source>
</evidence>
<dbReference type="Pfam" id="PF00528">
    <property type="entry name" value="BPD_transp_1"/>
    <property type="match status" value="1"/>
</dbReference>
<dbReference type="NCBIfam" id="TIGR01726">
    <property type="entry name" value="HEQRo_perm_3TM"/>
    <property type="match status" value="1"/>
</dbReference>
<proteinExistence type="inferred from homology"/>
<dbReference type="InterPro" id="IPR000515">
    <property type="entry name" value="MetI-like"/>
</dbReference>
<dbReference type="CDD" id="cd06261">
    <property type="entry name" value="TM_PBP2"/>
    <property type="match status" value="1"/>
</dbReference>
<evidence type="ECO:0000259" key="9">
    <source>
        <dbReference type="PROSITE" id="PS50928"/>
    </source>
</evidence>
<dbReference type="SUPFAM" id="SSF161098">
    <property type="entry name" value="MetI-like"/>
    <property type="match status" value="1"/>
</dbReference>
<feature type="transmembrane region" description="Helical" evidence="7">
    <location>
        <begin position="82"/>
        <end position="102"/>
    </location>
</feature>
<dbReference type="PANTHER" id="PTHR30614">
    <property type="entry name" value="MEMBRANE COMPONENT OF AMINO ACID ABC TRANSPORTER"/>
    <property type="match status" value="1"/>
</dbReference>
<protein>
    <submittedName>
        <fullName evidence="10">Amino acid ABC transporter permease</fullName>
    </submittedName>
</protein>
<keyword evidence="4 7" id="KW-0812">Transmembrane</keyword>
<dbReference type="InterPro" id="IPR043429">
    <property type="entry name" value="ArtM/GltK/GlnP/TcyL/YhdX-like"/>
</dbReference>
<dbReference type="GO" id="GO:0043190">
    <property type="term" value="C:ATP-binding cassette (ABC) transporter complex"/>
    <property type="evidence" value="ECO:0007669"/>
    <property type="project" value="InterPro"/>
</dbReference>
<dbReference type="PROSITE" id="PS50928">
    <property type="entry name" value="ABC_TM1"/>
    <property type="match status" value="1"/>
</dbReference>
<dbReference type="RefSeq" id="WP_191282283.1">
    <property type="nucleotide sequence ID" value="NZ_BNAI01000001.1"/>
</dbReference>
<reference evidence="10" key="1">
    <citation type="journal article" date="2014" name="Int. J. Syst. Evol. Microbiol.">
        <title>Complete genome sequence of Corynebacterium casei LMG S-19264T (=DSM 44701T), isolated from a smear-ripened cheese.</title>
        <authorList>
            <consortium name="US DOE Joint Genome Institute (JGI-PGF)"/>
            <person name="Walter F."/>
            <person name="Albersmeier A."/>
            <person name="Kalinowski J."/>
            <person name="Ruckert C."/>
        </authorList>
    </citation>
    <scope>NUCLEOTIDE SEQUENCE</scope>
    <source>
        <strain evidence="10">CGMCC 1.16548</strain>
    </source>
</reference>
<feature type="region of interest" description="Disordered" evidence="8">
    <location>
        <begin position="287"/>
        <end position="308"/>
    </location>
</feature>